<dbReference type="Gene3D" id="3.90.1200.10">
    <property type="match status" value="1"/>
</dbReference>
<dbReference type="SUPFAM" id="SSF56112">
    <property type="entry name" value="Protein kinase-like (PK-like)"/>
    <property type="match status" value="1"/>
</dbReference>
<dbReference type="Proteomes" id="UP000248783">
    <property type="component" value="Unassembled WGS sequence"/>
</dbReference>
<evidence type="ECO:0000313" key="3">
    <source>
        <dbReference type="Proteomes" id="UP000248783"/>
    </source>
</evidence>
<sequence length="295" mass="32058">MTMRLAADGQGVATMRARLAGLGVGITGEPEVVRRWALSLVVRVATTDGVLWYKAVPGIFEQEGATTGWLHGRVRGLVPEVVGWGDGWLVTRDLTPGAGRASAHPLGALARLQREVADINPNDVPGLARRSPSSMAAEVQALLARSDAFDARRADRLAAALPVLDAICRAVEECGLPDTVVHGDFQLGNALWTDNGWRLIDWTDAFVGFPLVDLAQPVADGEPGALSACAEQWLPVLEADRLRRAVRLAPAIGAGFHLLMHRRILDEVSRDQHFIESYHMWHARLLGALSEEHFR</sequence>
<name>A0A2W5XRP8_9MICO</name>
<dbReference type="InterPro" id="IPR011009">
    <property type="entry name" value="Kinase-like_dom_sf"/>
</dbReference>
<dbReference type="EMBL" id="QKWH01000010">
    <property type="protein sequence ID" value="PZR52378.1"/>
    <property type="molecule type" value="Genomic_DNA"/>
</dbReference>
<accession>A0A2W5XRP8</accession>
<organism evidence="2 3">
    <name type="scientific">Xylanimonas oleitrophica</name>
    <dbReference type="NCBI Taxonomy" id="2607479"/>
    <lineage>
        <taxon>Bacteria</taxon>
        <taxon>Bacillati</taxon>
        <taxon>Actinomycetota</taxon>
        <taxon>Actinomycetes</taxon>
        <taxon>Micrococcales</taxon>
        <taxon>Promicromonosporaceae</taxon>
        <taxon>Xylanimonas</taxon>
    </lineage>
</organism>
<reference evidence="2 3" key="1">
    <citation type="submission" date="2018-06" db="EMBL/GenBank/DDBJ databases">
        <title>Whole genome sequencing of a novel hydrocarbon degrading bacterial strain, PW21 isolated from oil contaminated produced water sample.</title>
        <authorList>
            <person name="Nagkirti P."/>
            <person name="Shaikh A."/>
            <person name="Gowdaman V."/>
            <person name="Engineer A.E."/>
            <person name="Dagar S."/>
            <person name="Dhakephalkar P.K."/>
        </authorList>
    </citation>
    <scope>NUCLEOTIDE SEQUENCE [LARGE SCALE GENOMIC DNA]</scope>
    <source>
        <strain evidence="2 3">PW21</strain>
    </source>
</reference>
<comment type="caution">
    <text evidence="2">The sequence shown here is derived from an EMBL/GenBank/DDBJ whole genome shotgun (WGS) entry which is preliminary data.</text>
</comment>
<protein>
    <recommendedName>
        <fullName evidence="1">Aminoglycoside phosphotransferase domain-containing protein</fullName>
    </recommendedName>
</protein>
<dbReference type="InterPro" id="IPR002575">
    <property type="entry name" value="Aminoglycoside_PTrfase"/>
</dbReference>
<dbReference type="AlphaFoldDB" id="A0A2W5XRP8"/>
<evidence type="ECO:0000259" key="1">
    <source>
        <dbReference type="Pfam" id="PF01636"/>
    </source>
</evidence>
<dbReference type="Pfam" id="PF01636">
    <property type="entry name" value="APH"/>
    <property type="match status" value="1"/>
</dbReference>
<keyword evidence="3" id="KW-1185">Reference proteome</keyword>
<evidence type="ECO:0000313" key="2">
    <source>
        <dbReference type="EMBL" id="PZR52378.1"/>
    </source>
</evidence>
<feature type="domain" description="Aminoglycoside phosphotransferase" evidence="1">
    <location>
        <begin position="61"/>
        <end position="220"/>
    </location>
</feature>
<gene>
    <name evidence="2" type="ORF">DNL40_11925</name>
</gene>
<proteinExistence type="predicted"/>